<name>A0A0V0YPI1_9BILA</name>
<evidence type="ECO:0000313" key="2">
    <source>
        <dbReference type="Proteomes" id="UP000054783"/>
    </source>
</evidence>
<comment type="caution">
    <text evidence="1">The sequence shown here is derived from an EMBL/GenBank/DDBJ whole genome shotgun (WGS) entry which is preliminary data.</text>
</comment>
<dbReference type="Proteomes" id="UP000054783">
    <property type="component" value="Unassembled WGS sequence"/>
</dbReference>
<evidence type="ECO:0000313" key="1">
    <source>
        <dbReference type="EMBL" id="KRY02245.1"/>
    </source>
</evidence>
<organism evidence="1 2">
    <name type="scientific">Trichinella patagoniensis</name>
    <dbReference type="NCBI Taxonomy" id="990121"/>
    <lineage>
        <taxon>Eukaryota</taxon>
        <taxon>Metazoa</taxon>
        <taxon>Ecdysozoa</taxon>
        <taxon>Nematoda</taxon>
        <taxon>Enoplea</taxon>
        <taxon>Dorylaimia</taxon>
        <taxon>Trichinellida</taxon>
        <taxon>Trichinellidae</taxon>
        <taxon>Trichinella</taxon>
    </lineage>
</organism>
<reference evidence="1 2" key="1">
    <citation type="submission" date="2015-01" db="EMBL/GenBank/DDBJ databases">
        <title>Evolution of Trichinella species and genotypes.</title>
        <authorList>
            <person name="Korhonen P.K."/>
            <person name="Edoardo P."/>
            <person name="Giuseppe L.R."/>
            <person name="Gasser R.B."/>
        </authorList>
    </citation>
    <scope>NUCLEOTIDE SEQUENCE [LARGE SCALE GENOMIC DNA]</scope>
    <source>
        <strain evidence="1">ISS2496</strain>
    </source>
</reference>
<proteinExistence type="predicted"/>
<keyword evidence="2" id="KW-1185">Reference proteome</keyword>
<protein>
    <submittedName>
        <fullName evidence="1">Uncharacterized protein</fullName>
    </submittedName>
</protein>
<dbReference type="AlphaFoldDB" id="A0A0V0YPI1"/>
<sequence length="48" mass="5578">MKYRNISTFMKLSVDTARCSFHFIGNSTQQCAFIFLLFKVVDQSLIKV</sequence>
<dbReference type="EMBL" id="JYDQ01004049">
    <property type="protein sequence ID" value="KRY02245.1"/>
    <property type="molecule type" value="Genomic_DNA"/>
</dbReference>
<gene>
    <name evidence="1" type="ORF">T12_16583</name>
</gene>
<accession>A0A0V0YPI1</accession>